<sequence length="239" mass="25615">MPQPSFSIPTPCAQPWDAMTPTAIGRHCAVCATEVVDFSRMSEAEILAFLAQPRSKSVCANAHAAQLRPAQPTSPVARWSRWVLAGLAFLGLRTETTLAATPPVPVVSLELADASRYLISSTPAQKSVVLQGRVLDDSTGLGVPGAWIFIDNTKYGAVTDDEGRFSLTLPASWKSVQKGKVSLRVQASPFEFKPRTVAVTVRPRRQPAPLTVRLLSVPGRGQIMGRIKQAGPPIAPPKS</sequence>
<evidence type="ECO:0000313" key="2">
    <source>
        <dbReference type="Proteomes" id="UP000632273"/>
    </source>
</evidence>
<dbReference type="InterPro" id="IPR008969">
    <property type="entry name" value="CarboxyPept-like_regulatory"/>
</dbReference>
<evidence type="ECO:0000313" key="1">
    <source>
        <dbReference type="EMBL" id="GGF04022.1"/>
    </source>
</evidence>
<reference evidence="2" key="1">
    <citation type="journal article" date="2019" name="Int. J. Syst. Evol. Microbiol.">
        <title>The Global Catalogue of Microorganisms (GCM) 10K type strain sequencing project: providing services to taxonomists for standard genome sequencing and annotation.</title>
        <authorList>
            <consortium name="The Broad Institute Genomics Platform"/>
            <consortium name="The Broad Institute Genome Sequencing Center for Infectious Disease"/>
            <person name="Wu L."/>
            <person name="Ma J."/>
        </authorList>
    </citation>
    <scope>NUCLEOTIDE SEQUENCE [LARGE SCALE GENOMIC DNA]</scope>
    <source>
        <strain evidence="2">CGMCC 1.15197</strain>
    </source>
</reference>
<keyword evidence="2" id="KW-1185">Reference proteome</keyword>
<name>A0ABQ1TY72_9BACT</name>
<dbReference type="RefSeq" id="WP_188812462.1">
    <property type="nucleotide sequence ID" value="NZ_BMHT01000002.1"/>
</dbReference>
<dbReference type="Proteomes" id="UP000632273">
    <property type="component" value="Unassembled WGS sequence"/>
</dbReference>
<dbReference type="Pfam" id="PF13715">
    <property type="entry name" value="CarbopepD_reg_2"/>
    <property type="match status" value="1"/>
</dbReference>
<organism evidence="1 2">
    <name type="scientific">Hymenobacter cavernae</name>
    <dbReference type="NCBI Taxonomy" id="2044852"/>
    <lineage>
        <taxon>Bacteria</taxon>
        <taxon>Pseudomonadati</taxon>
        <taxon>Bacteroidota</taxon>
        <taxon>Cytophagia</taxon>
        <taxon>Cytophagales</taxon>
        <taxon>Hymenobacteraceae</taxon>
        <taxon>Hymenobacter</taxon>
    </lineage>
</organism>
<comment type="caution">
    <text evidence="1">The sequence shown here is derived from an EMBL/GenBank/DDBJ whole genome shotgun (WGS) entry which is preliminary data.</text>
</comment>
<accession>A0ABQ1TY72</accession>
<gene>
    <name evidence="1" type="ORF">GCM10011383_13870</name>
</gene>
<dbReference type="SUPFAM" id="SSF49464">
    <property type="entry name" value="Carboxypeptidase regulatory domain-like"/>
    <property type="match status" value="1"/>
</dbReference>
<proteinExistence type="predicted"/>
<evidence type="ECO:0008006" key="3">
    <source>
        <dbReference type="Google" id="ProtNLM"/>
    </source>
</evidence>
<dbReference type="EMBL" id="BMHT01000002">
    <property type="protein sequence ID" value="GGF04022.1"/>
    <property type="molecule type" value="Genomic_DNA"/>
</dbReference>
<protein>
    <recommendedName>
        <fullName evidence="3">Carboxypeptidase-like regulatory domain-containing protein</fullName>
    </recommendedName>
</protein>
<dbReference type="Gene3D" id="2.60.40.1120">
    <property type="entry name" value="Carboxypeptidase-like, regulatory domain"/>
    <property type="match status" value="1"/>
</dbReference>